<keyword evidence="1" id="KW-0472">Membrane</keyword>
<dbReference type="Pfam" id="PF14258">
    <property type="entry name" value="DUF4350"/>
    <property type="match status" value="1"/>
</dbReference>
<sequence>MDTDPMKVRSLRWFVPAVVVIVLLAVLTVHLTAPRPGGRMDPDATSPDGARALVTLLREHGVDVITAADVDEVERNARPGTLLVAAQTLFLSGDEQLDRLSRVPGDLLLVEPVTKTREKLAPAVRLDDATAFGGGEPDCDLPEARRAGETQLGLSDTFQAAGDVPVQRCYDGAVVRYRDGNRTITVVGTAEFMSNAGLLKAGNAALAMNLAGDSDRVIWYAPQKFEGTSTGDRKLSDLLPDQVRWIVLQLCVVVALLAVWQGRRIGPLVAEHLPVVVRASETVEGRGKLYRSHRARDRAAEALRTATLQRLRPRIGLTAEADPAAVAAAVAARCGQDSAAVGHVLFGPPPATDSDLVQLAHQLDDIERQVAHS</sequence>
<evidence type="ECO:0000256" key="1">
    <source>
        <dbReference type="SAM" id="Phobius"/>
    </source>
</evidence>
<feature type="domain" description="DUF4350" evidence="2">
    <location>
        <begin position="42"/>
        <end position="210"/>
    </location>
</feature>
<dbReference type="PATRIC" id="fig|134601.6.peg.691"/>
<evidence type="ECO:0000313" key="3">
    <source>
        <dbReference type="EMBL" id="AKS31065.1"/>
    </source>
</evidence>
<organism evidence="3 4">
    <name type="scientific">Mycolicibacterium goodii</name>
    <name type="common">Mycobacterium goodii</name>
    <dbReference type="NCBI Taxonomy" id="134601"/>
    <lineage>
        <taxon>Bacteria</taxon>
        <taxon>Bacillati</taxon>
        <taxon>Actinomycetota</taxon>
        <taxon>Actinomycetes</taxon>
        <taxon>Mycobacteriales</taxon>
        <taxon>Mycobacteriaceae</taxon>
        <taxon>Mycolicibacterium</taxon>
    </lineage>
</organism>
<dbReference type="KEGG" id="mgo:AFA91_03305"/>
<accession>A0A0K0X0U1</accession>
<evidence type="ECO:0000259" key="2">
    <source>
        <dbReference type="Pfam" id="PF14258"/>
    </source>
</evidence>
<dbReference type="Proteomes" id="UP000062255">
    <property type="component" value="Chromosome"/>
</dbReference>
<evidence type="ECO:0000313" key="4">
    <source>
        <dbReference type="Proteomes" id="UP000062255"/>
    </source>
</evidence>
<gene>
    <name evidence="3" type="ORF">AFA91_03305</name>
</gene>
<dbReference type="STRING" id="134601.AFA91_03305"/>
<proteinExistence type="predicted"/>
<dbReference type="RefSeq" id="WP_049743473.1">
    <property type="nucleotide sequence ID" value="NZ_CP012150.1"/>
</dbReference>
<dbReference type="InterPro" id="IPR025646">
    <property type="entry name" value="DUF4350"/>
</dbReference>
<dbReference type="EMBL" id="CP012150">
    <property type="protein sequence ID" value="AKS31065.1"/>
    <property type="molecule type" value="Genomic_DNA"/>
</dbReference>
<dbReference type="AlphaFoldDB" id="A0A0K0X0U1"/>
<keyword evidence="1" id="KW-1133">Transmembrane helix</keyword>
<name>A0A0K0X0U1_MYCGD</name>
<keyword evidence="1" id="KW-0812">Transmembrane</keyword>
<feature type="transmembrane region" description="Helical" evidence="1">
    <location>
        <begin position="13"/>
        <end position="33"/>
    </location>
</feature>
<protein>
    <submittedName>
        <fullName evidence="3">Membrane protein</fullName>
    </submittedName>
</protein>
<dbReference type="OrthoDB" id="5241668at2"/>
<reference evidence="3 4" key="1">
    <citation type="submission" date="2015-07" db="EMBL/GenBank/DDBJ databases">
        <title>Complete genome sequence of Mycobacterium goodii X7B, a facultative thermophilic biodesulfurizing bacterium.</title>
        <authorList>
            <person name="Yu B."/>
            <person name="Li F."/>
            <person name="Xu P."/>
        </authorList>
    </citation>
    <scope>NUCLEOTIDE SEQUENCE [LARGE SCALE GENOMIC DNA]</scope>
    <source>
        <strain evidence="3 4">X7B</strain>
    </source>
</reference>